<gene>
    <name evidence="2" type="ORF">GSI_14071</name>
</gene>
<feature type="region of interest" description="Disordered" evidence="1">
    <location>
        <begin position="363"/>
        <end position="392"/>
    </location>
</feature>
<dbReference type="InterPro" id="IPR038511">
    <property type="entry name" value="TAP42/TAP46-like_sf"/>
</dbReference>
<organism evidence="2 3">
    <name type="scientific">Ganoderma sinense ZZ0214-1</name>
    <dbReference type="NCBI Taxonomy" id="1077348"/>
    <lineage>
        <taxon>Eukaryota</taxon>
        <taxon>Fungi</taxon>
        <taxon>Dikarya</taxon>
        <taxon>Basidiomycota</taxon>
        <taxon>Agaricomycotina</taxon>
        <taxon>Agaricomycetes</taxon>
        <taxon>Polyporales</taxon>
        <taxon>Polyporaceae</taxon>
        <taxon>Ganoderma</taxon>
    </lineage>
</organism>
<dbReference type="GO" id="GO:0009966">
    <property type="term" value="P:regulation of signal transduction"/>
    <property type="evidence" value="ECO:0007669"/>
    <property type="project" value="InterPro"/>
</dbReference>
<feature type="compositionally biased region" description="Basic and acidic residues" evidence="1">
    <location>
        <begin position="363"/>
        <end position="373"/>
    </location>
</feature>
<keyword evidence="3" id="KW-1185">Reference proteome</keyword>
<dbReference type="STRING" id="1077348.A0A2G8RSK4"/>
<comment type="caution">
    <text evidence="2">The sequence shown here is derived from an EMBL/GenBank/DDBJ whole genome shotgun (WGS) entry which is preliminary data.</text>
</comment>
<dbReference type="PANTHER" id="PTHR10933:SF9">
    <property type="entry name" value="IMMUNOGLOBULIN-BINDING PROTEIN 1"/>
    <property type="match status" value="1"/>
</dbReference>
<dbReference type="Gene3D" id="1.25.40.540">
    <property type="entry name" value="TAP42-like family"/>
    <property type="match status" value="1"/>
</dbReference>
<dbReference type="PANTHER" id="PTHR10933">
    <property type="entry name" value="IMMUNOGLOBULIN-BINDING PROTEIN 1"/>
    <property type="match status" value="1"/>
</dbReference>
<evidence type="ECO:0000256" key="1">
    <source>
        <dbReference type="SAM" id="MobiDB-lite"/>
    </source>
</evidence>
<dbReference type="AlphaFoldDB" id="A0A2G8RSK4"/>
<protein>
    <recommendedName>
        <fullName evidence="4">Serine/threonine protein phosphatase PP2A-associated protein</fullName>
    </recommendedName>
</protein>
<dbReference type="OrthoDB" id="10261753at2759"/>
<dbReference type="GO" id="GO:0051721">
    <property type="term" value="F:protein phosphatase 2A binding"/>
    <property type="evidence" value="ECO:0007669"/>
    <property type="project" value="TreeGrafter"/>
</dbReference>
<dbReference type="Proteomes" id="UP000230002">
    <property type="component" value="Unassembled WGS sequence"/>
</dbReference>
<dbReference type="GO" id="GO:0005829">
    <property type="term" value="C:cytosol"/>
    <property type="evidence" value="ECO:0007669"/>
    <property type="project" value="TreeGrafter"/>
</dbReference>
<feature type="region of interest" description="Disordered" evidence="1">
    <location>
        <begin position="232"/>
        <end position="281"/>
    </location>
</feature>
<proteinExistence type="predicted"/>
<evidence type="ECO:0008006" key="4">
    <source>
        <dbReference type="Google" id="ProtNLM"/>
    </source>
</evidence>
<evidence type="ECO:0000313" key="3">
    <source>
        <dbReference type="Proteomes" id="UP000230002"/>
    </source>
</evidence>
<dbReference type="Pfam" id="PF04177">
    <property type="entry name" value="TAP42"/>
    <property type="match status" value="1"/>
</dbReference>
<feature type="compositionally biased region" description="Basic and acidic residues" evidence="1">
    <location>
        <begin position="244"/>
        <end position="260"/>
    </location>
</feature>
<evidence type="ECO:0000313" key="2">
    <source>
        <dbReference type="EMBL" id="PIL24318.1"/>
    </source>
</evidence>
<dbReference type="GO" id="GO:0035303">
    <property type="term" value="P:regulation of dephosphorylation"/>
    <property type="evidence" value="ECO:0007669"/>
    <property type="project" value="TreeGrafter"/>
</dbReference>
<dbReference type="InterPro" id="IPR007304">
    <property type="entry name" value="TAP46-like"/>
</dbReference>
<reference evidence="2 3" key="1">
    <citation type="journal article" date="2015" name="Sci. Rep.">
        <title>Chromosome-level genome map provides insights into diverse defense mechanisms in the medicinal fungus Ganoderma sinense.</title>
        <authorList>
            <person name="Zhu Y."/>
            <person name="Xu J."/>
            <person name="Sun C."/>
            <person name="Zhou S."/>
            <person name="Xu H."/>
            <person name="Nelson D.R."/>
            <person name="Qian J."/>
            <person name="Song J."/>
            <person name="Luo H."/>
            <person name="Xiang L."/>
            <person name="Li Y."/>
            <person name="Xu Z."/>
            <person name="Ji A."/>
            <person name="Wang L."/>
            <person name="Lu S."/>
            <person name="Hayward A."/>
            <person name="Sun W."/>
            <person name="Li X."/>
            <person name="Schwartz D.C."/>
            <person name="Wang Y."/>
            <person name="Chen S."/>
        </authorList>
    </citation>
    <scope>NUCLEOTIDE SEQUENCE [LARGE SCALE GENOMIC DNA]</scope>
    <source>
        <strain evidence="2 3">ZZ0214-1</strain>
    </source>
</reference>
<accession>A0A2G8RSK4</accession>
<sequence length="392" mass="44262">MEELPLPSLFHRALTKASNALNLPTIEDETQDLIQSALVDLRQCSSRVAKLSLFSANEQLVDIPTRDLVYILVPYVLSEVLSRVRAPDPEERIDLVSTVKRYLESFVRYLELYEVITEEDKELHGRSPSSVTDPAKRRELKIKQYKREKDIKARIEALRKRTNQSAAEPSTNLQLIASVLPDPSHKADDPTTTDPDADTEEILREAMILLLRFIYAEAQTQLESTNQELELLRNAPSMPPQREPANDPRVARRREEDSMWRLDAPLNRGGPDGKGPLLDPQGRPLRPFMILPSNAAERARLQAQVFQPDHRLPTMTVDQYLEIEQQRGNIISGGGPASEAKPTSKEQLAIDAEQDGTIFGEEKAEEERQKDESWAQFTDANPRGAGNTMNRG</sequence>
<dbReference type="EMBL" id="AYKW01000067">
    <property type="protein sequence ID" value="PIL24318.1"/>
    <property type="molecule type" value="Genomic_DNA"/>
</dbReference>
<name>A0A2G8RSK4_9APHY</name>